<dbReference type="AlphaFoldDB" id="A0A7C8ZQR9"/>
<organism evidence="2">
    <name type="scientific">Opuntia streptacantha</name>
    <name type="common">Prickly pear cactus</name>
    <name type="synonym">Opuntia cardona</name>
    <dbReference type="NCBI Taxonomy" id="393608"/>
    <lineage>
        <taxon>Eukaryota</taxon>
        <taxon>Viridiplantae</taxon>
        <taxon>Streptophyta</taxon>
        <taxon>Embryophyta</taxon>
        <taxon>Tracheophyta</taxon>
        <taxon>Spermatophyta</taxon>
        <taxon>Magnoliopsida</taxon>
        <taxon>eudicotyledons</taxon>
        <taxon>Gunneridae</taxon>
        <taxon>Pentapetalae</taxon>
        <taxon>Caryophyllales</taxon>
        <taxon>Cactineae</taxon>
        <taxon>Cactaceae</taxon>
        <taxon>Opuntioideae</taxon>
        <taxon>Opuntia</taxon>
    </lineage>
</organism>
<sequence length="103" mass="11896">MYDIYIASCKQMCGPFSWLSCHLHFVGDVVMLGYNSRALYVYPVELYLSVFLLLKILQFNIFGRGTHRVVISGVWPLSWLGSHVVFYHTGTNCKALRWVKVSF</sequence>
<evidence type="ECO:0000313" key="2">
    <source>
        <dbReference type="EMBL" id="MBA4647933.1"/>
    </source>
</evidence>
<accession>A0A7C8ZQR9</accession>
<keyword evidence="1" id="KW-0812">Transmembrane</keyword>
<evidence type="ECO:0000256" key="1">
    <source>
        <dbReference type="SAM" id="Phobius"/>
    </source>
</evidence>
<proteinExistence type="predicted"/>
<reference evidence="2" key="2">
    <citation type="submission" date="2020-07" db="EMBL/GenBank/DDBJ databases">
        <authorList>
            <person name="Vera ALvarez R."/>
            <person name="Arias-Moreno D.M."/>
            <person name="Jimenez-Jacinto V."/>
            <person name="Jimenez-Bremont J.F."/>
            <person name="Swaminathan K."/>
            <person name="Moose S.P."/>
            <person name="Guerrero-Gonzalez M.L."/>
            <person name="Marino-Ramirez L."/>
            <person name="Landsman D."/>
            <person name="Rodriguez-Kessler M."/>
            <person name="Delgado-Sanchez P."/>
        </authorList>
    </citation>
    <scope>NUCLEOTIDE SEQUENCE</scope>
    <source>
        <tissue evidence="2">Cladode</tissue>
    </source>
</reference>
<keyword evidence="1" id="KW-1133">Transmembrane helix</keyword>
<reference evidence="2" key="1">
    <citation type="journal article" date="2013" name="J. Plant Res.">
        <title>Effect of fungi and light on seed germination of three Opuntia species from semiarid lands of central Mexico.</title>
        <authorList>
            <person name="Delgado-Sanchez P."/>
            <person name="Jimenez-Bremont J.F."/>
            <person name="Guerrero-Gonzalez Mde L."/>
            <person name="Flores J."/>
        </authorList>
    </citation>
    <scope>NUCLEOTIDE SEQUENCE</scope>
    <source>
        <tissue evidence="2">Cladode</tissue>
    </source>
</reference>
<feature type="transmembrane region" description="Helical" evidence="1">
    <location>
        <begin position="69"/>
        <end position="88"/>
    </location>
</feature>
<keyword evidence="1" id="KW-0472">Membrane</keyword>
<protein>
    <submittedName>
        <fullName evidence="2">Uncharacterized protein</fullName>
    </submittedName>
</protein>
<name>A0A7C8ZQR9_OPUST</name>
<feature type="transmembrane region" description="Helical" evidence="1">
    <location>
        <begin position="39"/>
        <end position="57"/>
    </location>
</feature>
<dbReference type="EMBL" id="GISG01153039">
    <property type="protein sequence ID" value="MBA4647933.1"/>
    <property type="molecule type" value="Transcribed_RNA"/>
</dbReference>